<dbReference type="PANTHER" id="PTHR30408:SF12">
    <property type="entry name" value="TYPE I RESTRICTION ENZYME MJAVIII SPECIFICITY SUBUNIT"/>
    <property type="match status" value="1"/>
</dbReference>
<dbReference type="AlphaFoldDB" id="A0A1M4X7S0"/>
<dbReference type="OrthoDB" id="9816225at2"/>
<dbReference type="PANTHER" id="PTHR30408">
    <property type="entry name" value="TYPE-1 RESTRICTION ENZYME ECOKI SPECIFICITY PROTEIN"/>
    <property type="match status" value="1"/>
</dbReference>
<comment type="similarity">
    <text evidence="1">Belongs to the type-I restriction system S methylase family.</text>
</comment>
<dbReference type="InterPro" id="IPR000055">
    <property type="entry name" value="Restrct_endonuc_typeI_TRD"/>
</dbReference>
<evidence type="ECO:0000313" key="6">
    <source>
        <dbReference type="Proteomes" id="UP000184480"/>
    </source>
</evidence>
<dbReference type="GO" id="GO:0009307">
    <property type="term" value="P:DNA restriction-modification system"/>
    <property type="evidence" value="ECO:0007669"/>
    <property type="project" value="UniProtKB-KW"/>
</dbReference>
<keyword evidence="6" id="KW-1185">Reference proteome</keyword>
<dbReference type="SUPFAM" id="SSF116734">
    <property type="entry name" value="DNA methylase specificity domain"/>
    <property type="match status" value="1"/>
</dbReference>
<proteinExistence type="inferred from homology"/>
<evidence type="ECO:0000256" key="2">
    <source>
        <dbReference type="ARBA" id="ARBA00022747"/>
    </source>
</evidence>
<evidence type="ECO:0000256" key="3">
    <source>
        <dbReference type="ARBA" id="ARBA00023125"/>
    </source>
</evidence>
<keyword evidence="2" id="KW-0680">Restriction system</keyword>
<dbReference type="Proteomes" id="UP000184480">
    <property type="component" value="Unassembled WGS sequence"/>
</dbReference>
<dbReference type="CDD" id="cd17288">
    <property type="entry name" value="RMtype1_S_LlaAI06ORF1089P_TRD1-CR1_like"/>
    <property type="match status" value="1"/>
</dbReference>
<dbReference type="Gene3D" id="3.90.220.20">
    <property type="entry name" value="DNA methylase specificity domains"/>
    <property type="match status" value="1"/>
</dbReference>
<evidence type="ECO:0000256" key="1">
    <source>
        <dbReference type="ARBA" id="ARBA00010923"/>
    </source>
</evidence>
<organism evidence="5 6">
    <name type="scientific">Dysgonomonas macrotermitis</name>
    <dbReference type="NCBI Taxonomy" id="1346286"/>
    <lineage>
        <taxon>Bacteria</taxon>
        <taxon>Pseudomonadati</taxon>
        <taxon>Bacteroidota</taxon>
        <taxon>Bacteroidia</taxon>
        <taxon>Bacteroidales</taxon>
        <taxon>Dysgonomonadaceae</taxon>
        <taxon>Dysgonomonas</taxon>
    </lineage>
</organism>
<protein>
    <submittedName>
        <fullName evidence="5">Type I restriction enzyme, S subunit</fullName>
    </submittedName>
</protein>
<evidence type="ECO:0000259" key="4">
    <source>
        <dbReference type="Pfam" id="PF01420"/>
    </source>
</evidence>
<sequence>MDEYKIYRLRELVSIKYGKDHKALSDGNIPVFGSGGIMRYVNQAIYDKPSVLIPRKGSLNNIIYSDTSFWTVDTMFWTVVNENIVNSRYLYYNLCRFDFAGMNVGSAVPSLTVPVIEAIELNLPPLCIQKEIVRILKSLDDKIALNKRINDNLFFTIILPLIKLAEVQPFMDYDKKSEETNKITMLKKEPQYRLAS</sequence>
<dbReference type="InterPro" id="IPR044946">
    <property type="entry name" value="Restrct_endonuc_typeI_TRD_sf"/>
</dbReference>
<name>A0A1M4X7S0_9BACT</name>
<reference evidence="6" key="1">
    <citation type="submission" date="2016-11" db="EMBL/GenBank/DDBJ databases">
        <authorList>
            <person name="Varghese N."/>
            <person name="Submissions S."/>
        </authorList>
    </citation>
    <scope>NUCLEOTIDE SEQUENCE [LARGE SCALE GENOMIC DNA]</scope>
    <source>
        <strain evidence="6">DSM 27370</strain>
    </source>
</reference>
<evidence type="ECO:0000313" key="5">
    <source>
        <dbReference type="EMBL" id="SHE89550.1"/>
    </source>
</evidence>
<dbReference type="EMBL" id="FQUC01000002">
    <property type="protein sequence ID" value="SHE89550.1"/>
    <property type="molecule type" value="Genomic_DNA"/>
</dbReference>
<dbReference type="RefSeq" id="WP_070808533.1">
    <property type="nucleotide sequence ID" value="NZ_BBXL01000002.1"/>
</dbReference>
<keyword evidence="3" id="KW-0238">DNA-binding</keyword>
<accession>A0A1M4X7S0</accession>
<dbReference type="Pfam" id="PF01420">
    <property type="entry name" value="Methylase_S"/>
    <property type="match status" value="1"/>
</dbReference>
<dbReference type="STRING" id="1346286.SAMN05444362_102432"/>
<feature type="domain" description="Type I restriction modification DNA specificity" evidence="4">
    <location>
        <begin position="1"/>
        <end position="152"/>
    </location>
</feature>
<dbReference type="GO" id="GO:0003677">
    <property type="term" value="F:DNA binding"/>
    <property type="evidence" value="ECO:0007669"/>
    <property type="project" value="UniProtKB-KW"/>
</dbReference>
<dbReference type="InterPro" id="IPR052021">
    <property type="entry name" value="Type-I_RS_S_subunit"/>
</dbReference>
<gene>
    <name evidence="5" type="ORF">SAMN05444362_102432</name>
</gene>